<gene>
    <name evidence="4" type="ORF">EG242_07320</name>
</gene>
<evidence type="ECO:0000256" key="3">
    <source>
        <dbReference type="ARBA" id="ARBA00023163"/>
    </source>
</evidence>
<reference evidence="4 5" key="1">
    <citation type="submission" date="2018-11" db="EMBL/GenBank/DDBJ databases">
        <title>Flavobacterium sp. nov., YIM 102796 draft genome.</title>
        <authorList>
            <person name="Li G."/>
            <person name="Jiang Y."/>
        </authorList>
    </citation>
    <scope>NUCLEOTIDE SEQUENCE [LARGE SCALE GENOMIC DNA]</scope>
    <source>
        <strain evidence="4 5">YIM 102796</strain>
    </source>
</reference>
<keyword evidence="1" id="KW-0805">Transcription regulation</keyword>
<comment type="caution">
    <text evidence="4">The sequence shown here is derived from an EMBL/GenBank/DDBJ whole genome shotgun (WGS) entry which is preliminary data.</text>
</comment>
<dbReference type="Gene3D" id="1.10.10.10">
    <property type="entry name" value="Winged helix-like DNA-binding domain superfamily/Winged helix DNA-binding domain"/>
    <property type="match status" value="1"/>
</dbReference>
<accession>A0A3P1B1G4</accession>
<keyword evidence="2" id="KW-0238">DNA-binding</keyword>
<keyword evidence="5" id="KW-1185">Reference proteome</keyword>
<evidence type="ECO:0000256" key="1">
    <source>
        <dbReference type="ARBA" id="ARBA00023015"/>
    </source>
</evidence>
<proteinExistence type="predicted"/>
<dbReference type="EMBL" id="RQTJ01000012">
    <property type="protein sequence ID" value="RRA95000.1"/>
    <property type="molecule type" value="Genomic_DNA"/>
</dbReference>
<dbReference type="InterPro" id="IPR052362">
    <property type="entry name" value="HTH-GbsR_regulator"/>
</dbReference>
<keyword evidence="3" id="KW-0804">Transcription</keyword>
<dbReference type="RefSeq" id="WP_124899250.1">
    <property type="nucleotide sequence ID" value="NZ_RQTJ01000012.1"/>
</dbReference>
<dbReference type="Proteomes" id="UP000268372">
    <property type="component" value="Unassembled WGS sequence"/>
</dbReference>
<dbReference type="InterPro" id="IPR036388">
    <property type="entry name" value="WH-like_DNA-bd_sf"/>
</dbReference>
<dbReference type="SUPFAM" id="SSF46785">
    <property type="entry name" value="Winged helix' DNA-binding domain"/>
    <property type="match status" value="1"/>
</dbReference>
<dbReference type="PANTHER" id="PTHR38465">
    <property type="entry name" value="HTH-TYPE TRANSCRIPTIONAL REGULATOR MJ1563-RELATED"/>
    <property type="match status" value="1"/>
</dbReference>
<evidence type="ECO:0000256" key="2">
    <source>
        <dbReference type="ARBA" id="ARBA00023125"/>
    </source>
</evidence>
<name>A0A3P1B1G4_9FLAO</name>
<organism evidence="4 5">
    <name type="scientific">Paenimyroides viscosum</name>
    <dbReference type="NCBI Taxonomy" id="2488729"/>
    <lineage>
        <taxon>Bacteria</taxon>
        <taxon>Pseudomonadati</taxon>
        <taxon>Bacteroidota</taxon>
        <taxon>Flavobacteriia</taxon>
        <taxon>Flavobacteriales</taxon>
        <taxon>Flavobacteriaceae</taxon>
        <taxon>Paenimyroides</taxon>
    </lineage>
</organism>
<dbReference type="GO" id="GO:0003677">
    <property type="term" value="F:DNA binding"/>
    <property type="evidence" value="ECO:0007669"/>
    <property type="project" value="UniProtKB-KW"/>
</dbReference>
<evidence type="ECO:0000313" key="4">
    <source>
        <dbReference type="EMBL" id="RRA95000.1"/>
    </source>
</evidence>
<dbReference type="OrthoDB" id="1807857at2"/>
<evidence type="ECO:0000313" key="5">
    <source>
        <dbReference type="Proteomes" id="UP000268372"/>
    </source>
</evidence>
<dbReference type="AlphaFoldDB" id="A0A3P1B1G4"/>
<protein>
    <submittedName>
        <fullName evidence="4">Transcriptional regulator</fullName>
    </submittedName>
</protein>
<dbReference type="PANTHER" id="PTHR38465:SF1">
    <property type="entry name" value="HTH-TYPE TRANSCRIPTIONAL REGULATOR MJ1563-RELATED"/>
    <property type="match status" value="1"/>
</dbReference>
<sequence>MQTILELDLFKETATHYELFYKLPPLTARIYALLVFNNCQDGLTFEELLETFQSSKSSISNSINTLIELNFIEQFKKGSERKRHFRINKNLFLMRLEMVSKRLKSEKEINNKLREYRKSNCNELFKQEAFDIYNFHLEEVTQSIDKTIQNLKLHIKSNEKYD</sequence>
<dbReference type="InterPro" id="IPR036390">
    <property type="entry name" value="WH_DNA-bd_sf"/>
</dbReference>